<feature type="transmembrane region" description="Helical" evidence="2">
    <location>
        <begin position="177"/>
        <end position="195"/>
    </location>
</feature>
<keyword evidence="1" id="KW-0620">Polyamine biosynthesis</keyword>
<feature type="transmembrane region" description="Helical" evidence="2">
    <location>
        <begin position="249"/>
        <end position="268"/>
    </location>
</feature>
<proteinExistence type="predicted"/>
<evidence type="ECO:0000256" key="1">
    <source>
        <dbReference type="ARBA" id="ARBA00023115"/>
    </source>
</evidence>
<feature type="transmembrane region" description="Helical" evidence="2">
    <location>
        <begin position="146"/>
        <end position="165"/>
    </location>
</feature>
<feature type="transmembrane region" description="Helical" evidence="2">
    <location>
        <begin position="447"/>
        <end position="469"/>
    </location>
</feature>
<dbReference type="RefSeq" id="WP_278017374.1">
    <property type="nucleotide sequence ID" value="NZ_CP121106.1"/>
</dbReference>
<dbReference type="PANTHER" id="PTHR43317">
    <property type="entry name" value="THERMOSPERMINE SYNTHASE ACAULIS5"/>
    <property type="match status" value="1"/>
</dbReference>
<reference evidence="3 4" key="1">
    <citation type="submission" date="2023-03" db="EMBL/GenBank/DDBJ databases">
        <title>Altererythrobacter sp. CAU 1644 isolated from sand.</title>
        <authorList>
            <person name="Kim W."/>
        </authorList>
    </citation>
    <scope>NUCLEOTIDE SEQUENCE [LARGE SCALE GENOMIC DNA]</scope>
    <source>
        <strain evidence="3 4">CAU 1644</strain>
    </source>
</reference>
<keyword evidence="2" id="KW-0472">Membrane</keyword>
<name>A0ABY8FUK1_9SPHN</name>
<evidence type="ECO:0000313" key="3">
    <source>
        <dbReference type="EMBL" id="WFL78684.1"/>
    </source>
</evidence>
<feature type="transmembrane region" description="Helical" evidence="2">
    <location>
        <begin position="338"/>
        <end position="362"/>
    </location>
</feature>
<dbReference type="EMBL" id="CP121106">
    <property type="protein sequence ID" value="WFL78684.1"/>
    <property type="molecule type" value="Genomic_DNA"/>
</dbReference>
<organism evidence="3 4">
    <name type="scientific">Altererythrobacter arenosus</name>
    <dbReference type="NCBI Taxonomy" id="3032592"/>
    <lineage>
        <taxon>Bacteria</taxon>
        <taxon>Pseudomonadati</taxon>
        <taxon>Pseudomonadota</taxon>
        <taxon>Alphaproteobacteria</taxon>
        <taxon>Sphingomonadales</taxon>
        <taxon>Erythrobacteraceae</taxon>
        <taxon>Altererythrobacter</taxon>
    </lineage>
</organism>
<keyword evidence="2" id="KW-1133">Transmembrane helix</keyword>
<evidence type="ECO:0000313" key="4">
    <source>
        <dbReference type="Proteomes" id="UP001215827"/>
    </source>
</evidence>
<sequence length="743" mass="80960">MTLEKQSDRGRVIFVITILVGSFLLFLVQPMVARMALPRLGGAPNVWNSALLVYQALLLGGYAYAHFIGRMLPRHQFALHIALLALAGLTLPIALADVRSLGQGWEVLWVPLLLLASVGPVFFLVSAQAPLVQRWYALDESAGDPYPLYAASNFGSFAGLISYPLLFEPFVPLRQQAVLWSAIYVVLIVLVCLLMRSRSRLPHLAKQTAPSTANAGTPIGPERVGMWLLLAAVPSGLMLSTTTHLTTDIFAMPLLWVIPLGLYLLSFTAAFAERRATARVFTRTAPLIIVLAGAMAMTGKAGSGLLVVFTSLLMLFSISVALHGRLYDLRPDPSRLTFFYLIMSAGGALGGLFTALIAPLIFDWVWEHPLLVLMAAALLPLGGLSDWQQRIAGSEKTRLRALAVGMVIAAAVACGLFYSSINENWLWTTVTLFMLAGLALTMKFSHFAFVVILALIMVGRGALTHLSAYSLGERTRSYFGVYTIADREQDGIRVLTHGTTVHGRQFLGPKDRLEPTTYYGEHSGVGLVLSHADALYGSGARIGIVGLGAGTLACYRQPDQVYRFYEIDPAVLEYSTEGVFTFLEECAPDSQTVIGDARLELEAEPAGQLEILAVDAFSSDAIPLHLLTKEAIETYGRSVGPDGLVAIHISNRFIALEPVLSAFLRDSGWPGVIRIDQGDESRSLTASAWVVISRSEQKIEELLETTGRDEWRALNDNGSAVWTDNFSSAIPHIRWQTMLRGSQ</sequence>
<feature type="transmembrane region" description="Helical" evidence="2">
    <location>
        <begin position="45"/>
        <end position="65"/>
    </location>
</feature>
<keyword evidence="2" id="KW-0812">Transmembrane</keyword>
<feature type="transmembrane region" description="Helical" evidence="2">
    <location>
        <begin position="424"/>
        <end position="440"/>
    </location>
</feature>
<gene>
    <name evidence="3" type="ORF">P7228_06365</name>
</gene>
<feature type="transmembrane region" description="Helical" evidence="2">
    <location>
        <begin position="12"/>
        <end position="33"/>
    </location>
</feature>
<evidence type="ECO:0000256" key="2">
    <source>
        <dbReference type="SAM" id="Phobius"/>
    </source>
</evidence>
<feature type="transmembrane region" description="Helical" evidence="2">
    <location>
        <begin position="77"/>
        <end position="95"/>
    </location>
</feature>
<feature type="transmembrane region" description="Helical" evidence="2">
    <location>
        <begin position="399"/>
        <end position="418"/>
    </location>
</feature>
<dbReference type="Proteomes" id="UP001215827">
    <property type="component" value="Chromosome"/>
</dbReference>
<feature type="transmembrane region" description="Helical" evidence="2">
    <location>
        <begin position="280"/>
        <end position="299"/>
    </location>
</feature>
<dbReference type="PANTHER" id="PTHR43317:SF1">
    <property type="entry name" value="THERMOSPERMINE SYNTHASE ACAULIS5"/>
    <property type="match status" value="1"/>
</dbReference>
<dbReference type="SUPFAM" id="SSF53335">
    <property type="entry name" value="S-adenosyl-L-methionine-dependent methyltransferases"/>
    <property type="match status" value="1"/>
</dbReference>
<keyword evidence="4" id="KW-1185">Reference proteome</keyword>
<feature type="transmembrane region" description="Helical" evidence="2">
    <location>
        <begin position="224"/>
        <end position="243"/>
    </location>
</feature>
<feature type="transmembrane region" description="Helical" evidence="2">
    <location>
        <begin position="107"/>
        <end position="125"/>
    </location>
</feature>
<evidence type="ECO:0008006" key="5">
    <source>
        <dbReference type="Google" id="ProtNLM"/>
    </source>
</evidence>
<dbReference type="InterPro" id="IPR029063">
    <property type="entry name" value="SAM-dependent_MTases_sf"/>
</dbReference>
<dbReference type="Gene3D" id="3.40.50.150">
    <property type="entry name" value="Vaccinia Virus protein VP39"/>
    <property type="match status" value="1"/>
</dbReference>
<accession>A0ABY8FUK1</accession>
<feature type="transmembrane region" description="Helical" evidence="2">
    <location>
        <begin position="305"/>
        <end position="326"/>
    </location>
</feature>
<feature type="transmembrane region" description="Helical" evidence="2">
    <location>
        <begin position="368"/>
        <end position="387"/>
    </location>
</feature>
<protein>
    <recommendedName>
        <fullName evidence="5">Spermidine synthase</fullName>
    </recommendedName>
</protein>